<feature type="compositionally biased region" description="Gly residues" evidence="1">
    <location>
        <begin position="124"/>
        <end position="135"/>
    </location>
</feature>
<evidence type="ECO:0000256" key="2">
    <source>
        <dbReference type="SAM" id="Phobius"/>
    </source>
</evidence>
<evidence type="ECO:0000256" key="1">
    <source>
        <dbReference type="SAM" id="MobiDB-lite"/>
    </source>
</evidence>
<comment type="caution">
    <text evidence="3">The sequence shown here is derived from an EMBL/GenBank/DDBJ whole genome shotgun (WGS) entry which is preliminary data.</text>
</comment>
<dbReference type="EMBL" id="MU859092">
    <property type="protein sequence ID" value="KAK3954272.1"/>
    <property type="molecule type" value="Genomic_DNA"/>
</dbReference>
<dbReference type="Proteomes" id="UP001303222">
    <property type="component" value="Unassembled WGS sequence"/>
</dbReference>
<sequence length="208" mass="20165">MDTDTVVNTLSFPPEASCMVAIFSLISDIPMPGPALSTALDKAQDALAPSAVAAPQCTMTLPASLSSEYGVYTSRVDIWVSQHSQELYKLDSVCGETFTQTGQGPVCTAPVAIFTGATTGSAGTTGGGGGGGGGNTTAKATKSGTGVVTTTTVTASSTSSITGPVTTVAGATSSTPADGPKAGGAVRVAGVMAAAMVVAGLLAVVVAL</sequence>
<feature type="region of interest" description="Disordered" evidence="1">
    <location>
        <begin position="124"/>
        <end position="146"/>
    </location>
</feature>
<keyword evidence="4" id="KW-1185">Reference proteome</keyword>
<reference evidence="3" key="2">
    <citation type="submission" date="2023-06" db="EMBL/GenBank/DDBJ databases">
        <authorList>
            <consortium name="Lawrence Berkeley National Laboratory"/>
            <person name="Mondo S.J."/>
            <person name="Hensen N."/>
            <person name="Bonometti L."/>
            <person name="Westerberg I."/>
            <person name="Brannstrom I.O."/>
            <person name="Guillou S."/>
            <person name="Cros-Aarteil S."/>
            <person name="Calhoun S."/>
            <person name="Haridas S."/>
            <person name="Kuo A."/>
            <person name="Pangilinan J."/>
            <person name="Riley R."/>
            <person name="Labutti K."/>
            <person name="Andreopoulos B."/>
            <person name="Lipzen A."/>
            <person name="Chen C."/>
            <person name="Yanf M."/>
            <person name="Daum C."/>
            <person name="Ng V."/>
            <person name="Clum A."/>
            <person name="Steindorff A."/>
            <person name="Ohm R."/>
            <person name="Martin F."/>
            <person name="Silar P."/>
            <person name="Natvig D."/>
            <person name="Lalanne C."/>
            <person name="Gautier V."/>
            <person name="Ament-Velasquez S.L."/>
            <person name="Kruys A."/>
            <person name="Hutchinson M.I."/>
            <person name="Powell A.J."/>
            <person name="Barry K."/>
            <person name="Miller A.N."/>
            <person name="Grigoriev I.V."/>
            <person name="Debuchy R."/>
            <person name="Gladieux P."/>
            <person name="Thoren M.H."/>
            <person name="Johannesson H."/>
        </authorList>
    </citation>
    <scope>NUCLEOTIDE SEQUENCE</scope>
    <source>
        <strain evidence="3">CBS 626.80</strain>
    </source>
</reference>
<feature type="compositionally biased region" description="Low complexity" evidence="1">
    <location>
        <begin position="136"/>
        <end position="146"/>
    </location>
</feature>
<proteinExistence type="predicted"/>
<name>A0AAN6SH89_9PEZI</name>
<accession>A0AAN6SH89</accession>
<feature type="transmembrane region" description="Helical" evidence="2">
    <location>
        <begin position="188"/>
        <end position="207"/>
    </location>
</feature>
<organism evidence="3 4">
    <name type="scientific">Pseudoneurospora amorphoporcata</name>
    <dbReference type="NCBI Taxonomy" id="241081"/>
    <lineage>
        <taxon>Eukaryota</taxon>
        <taxon>Fungi</taxon>
        <taxon>Dikarya</taxon>
        <taxon>Ascomycota</taxon>
        <taxon>Pezizomycotina</taxon>
        <taxon>Sordariomycetes</taxon>
        <taxon>Sordariomycetidae</taxon>
        <taxon>Sordariales</taxon>
        <taxon>Sordariaceae</taxon>
        <taxon>Pseudoneurospora</taxon>
    </lineage>
</organism>
<keyword evidence="2" id="KW-0812">Transmembrane</keyword>
<keyword evidence="2" id="KW-1133">Transmembrane helix</keyword>
<keyword evidence="2" id="KW-0472">Membrane</keyword>
<reference evidence="3" key="1">
    <citation type="journal article" date="2023" name="Mol. Phylogenet. Evol.">
        <title>Genome-scale phylogeny and comparative genomics of the fungal order Sordariales.</title>
        <authorList>
            <person name="Hensen N."/>
            <person name="Bonometti L."/>
            <person name="Westerberg I."/>
            <person name="Brannstrom I.O."/>
            <person name="Guillou S."/>
            <person name="Cros-Aarteil S."/>
            <person name="Calhoun S."/>
            <person name="Haridas S."/>
            <person name="Kuo A."/>
            <person name="Mondo S."/>
            <person name="Pangilinan J."/>
            <person name="Riley R."/>
            <person name="LaButti K."/>
            <person name="Andreopoulos B."/>
            <person name="Lipzen A."/>
            <person name="Chen C."/>
            <person name="Yan M."/>
            <person name="Daum C."/>
            <person name="Ng V."/>
            <person name="Clum A."/>
            <person name="Steindorff A."/>
            <person name="Ohm R.A."/>
            <person name="Martin F."/>
            <person name="Silar P."/>
            <person name="Natvig D.O."/>
            <person name="Lalanne C."/>
            <person name="Gautier V."/>
            <person name="Ament-Velasquez S.L."/>
            <person name="Kruys A."/>
            <person name="Hutchinson M.I."/>
            <person name="Powell A.J."/>
            <person name="Barry K."/>
            <person name="Miller A.N."/>
            <person name="Grigoriev I.V."/>
            <person name="Debuchy R."/>
            <person name="Gladieux P."/>
            <person name="Hiltunen Thoren M."/>
            <person name="Johannesson H."/>
        </authorList>
    </citation>
    <scope>NUCLEOTIDE SEQUENCE</scope>
    <source>
        <strain evidence="3">CBS 626.80</strain>
    </source>
</reference>
<evidence type="ECO:0000313" key="4">
    <source>
        <dbReference type="Proteomes" id="UP001303222"/>
    </source>
</evidence>
<protein>
    <submittedName>
        <fullName evidence="3">Uncharacterized protein</fullName>
    </submittedName>
</protein>
<evidence type="ECO:0000313" key="3">
    <source>
        <dbReference type="EMBL" id="KAK3954272.1"/>
    </source>
</evidence>
<gene>
    <name evidence="3" type="ORF">QBC32DRAFT_336681</name>
</gene>
<dbReference type="AlphaFoldDB" id="A0AAN6SH89"/>